<dbReference type="EMBL" id="JAGIOO010000001">
    <property type="protein sequence ID" value="MBP2476538.1"/>
    <property type="molecule type" value="Genomic_DNA"/>
</dbReference>
<proteinExistence type="predicted"/>
<feature type="domain" description="AB hydrolase-1" evidence="2">
    <location>
        <begin position="55"/>
        <end position="305"/>
    </location>
</feature>
<dbReference type="Pfam" id="PF00561">
    <property type="entry name" value="Abhydrolase_1"/>
    <property type="match status" value="1"/>
</dbReference>
<sequence length="324" mass="36006">MTRSAPTPLDRAPLSTLELPEPDFTRTPWPGEVRTSGEVTLYTRETPGPAGETAVYIHGLGGSSTNWTDLAELMSGRMRGLALDAPGFGRSEPVAGHDYSPRSTAALMTRYIEGLAVGPVHLFGNSLGGVVSLLVAANRPDLVRTLTLISPAVPDLRPNPRRLSDPRFLLATVPVLGRRVRQEMAKVTPRERAEQLVRLCFHEPELIPEHRMAEAEAEYLERREMRWAGEALGRATLGLFRFWLDLPQRSLWRLLPEVRVPTTVIWGTEDRLVSVNKAPRTTRLLPRGRLLVLPRTGHVAQMEKPVTVARAAFGMVEAVERGEW</sequence>
<dbReference type="Gene3D" id="3.40.50.1820">
    <property type="entry name" value="alpha/beta hydrolase"/>
    <property type="match status" value="1"/>
</dbReference>
<dbReference type="Proteomes" id="UP001519363">
    <property type="component" value="Unassembled WGS sequence"/>
</dbReference>
<dbReference type="InterPro" id="IPR000639">
    <property type="entry name" value="Epox_hydrolase-like"/>
</dbReference>
<accession>A0ABS5AIZ2</accession>
<dbReference type="PRINTS" id="PR00412">
    <property type="entry name" value="EPOXHYDRLASE"/>
</dbReference>
<name>A0ABS5AIZ2_9PSEU</name>
<organism evidence="3 4">
    <name type="scientific">Crossiella equi</name>
    <dbReference type="NCBI Taxonomy" id="130796"/>
    <lineage>
        <taxon>Bacteria</taxon>
        <taxon>Bacillati</taxon>
        <taxon>Actinomycetota</taxon>
        <taxon>Actinomycetes</taxon>
        <taxon>Pseudonocardiales</taxon>
        <taxon>Pseudonocardiaceae</taxon>
        <taxon>Crossiella</taxon>
    </lineage>
</organism>
<dbReference type="RefSeq" id="WP_249044536.1">
    <property type="nucleotide sequence ID" value="NZ_JAGIOO010000001.1"/>
</dbReference>
<dbReference type="InterPro" id="IPR000073">
    <property type="entry name" value="AB_hydrolase_1"/>
</dbReference>
<evidence type="ECO:0000259" key="2">
    <source>
        <dbReference type="Pfam" id="PF00561"/>
    </source>
</evidence>
<dbReference type="PANTHER" id="PTHR43798">
    <property type="entry name" value="MONOACYLGLYCEROL LIPASE"/>
    <property type="match status" value="1"/>
</dbReference>
<comment type="caution">
    <text evidence="3">The sequence shown here is derived from an EMBL/GenBank/DDBJ whole genome shotgun (WGS) entry which is preliminary data.</text>
</comment>
<dbReference type="PRINTS" id="PR00111">
    <property type="entry name" value="ABHYDROLASE"/>
</dbReference>
<protein>
    <submittedName>
        <fullName evidence="3">Pimeloyl-ACP methyl ester carboxylesterase</fullName>
    </submittedName>
</protein>
<dbReference type="PANTHER" id="PTHR43798:SF33">
    <property type="entry name" value="HYDROLASE, PUTATIVE (AFU_ORTHOLOGUE AFUA_2G14860)-RELATED"/>
    <property type="match status" value="1"/>
</dbReference>
<dbReference type="InterPro" id="IPR029058">
    <property type="entry name" value="AB_hydrolase_fold"/>
</dbReference>
<gene>
    <name evidence="3" type="ORF">JOF53_005410</name>
</gene>
<evidence type="ECO:0000313" key="4">
    <source>
        <dbReference type="Proteomes" id="UP001519363"/>
    </source>
</evidence>
<evidence type="ECO:0000256" key="1">
    <source>
        <dbReference type="SAM" id="MobiDB-lite"/>
    </source>
</evidence>
<evidence type="ECO:0000313" key="3">
    <source>
        <dbReference type="EMBL" id="MBP2476538.1"/>
    </source>
</evidence>
<dbReference type="InterPro" id="IPR050266">
    <property type="entry name" value="AB_hydrolase_sf"/>
</dbReference>
<feature type="region of interest" description="Disordered" evidence="1">
    <location>
        <begin position="1"/>
        <end position="32"/>
    </location>
</feature>
<dbReference type="SUPFAM" id="SSF53474">
    <property type="entry name" value="alpha/beta-Hydrolases"/>
    <property type="match status" value="1"/>
</dbReference>
<reference evidence="3 4" key="1">
    <citation type="submission" date="2021-03" db="EMBL/GenBank/DDBJ databases">
        <title>Sequencing the genomes of 1000 actinobacteria strains.</title>
        <authorList>
            <person name="Klenk H.-P."/>
        </authorList>
    </citation>
    <scope>NUCLEOTIDE SEQUENCE [LARGE SCALE GENOMIC DNA]</scope>
    <source>
        <strain evidence="3 4">DSM 44580</strain>
    </source>
</reference>
<keyword evidence="4" id="KW-1185">Reference proteome</keyword>